<dbReference type="SUPFAM" id="SSF51735">
    <property type="entry name" value="NAD(P)-binding Rossmann-fold domains"/>
    <property type="match status" value="1"/>
</dbReference>
<dbReference type="PANTHER" id="PTHR43482:SF1">
    <property type="entry name" value="PROTEIN AST1-RELATED"/>
    <property type="match status" value="1"/>
</dbReference>
<evidence type="ECO:0000313" key="3">
    <source>
        <dbReference type="Proteomes" id="UP000095728"/>
    </source>
</evidence>
<dbReference type="InterPro" id="IPR020843">
    <property type="entry name" value="ER"/>
</dbReference>
<dbReference type="FunCoup" id="A0A1E5RA14">
    <property type="interactions" value="81"/>
</dbReference>
<dbReference type="Gene3D" id="3.90.180.10">
    <property type="entry name" value="Medium-chain alcohol dehydrogenases, catalytic domain"/>
    <property type="match status" value="2"/>
</dbReference>
<proteinExistence type="predicted"/>
<reference evidence="3" key="1">
    <citation type="journal article" date="2016" name="Genome Announc.">
        <title>Genome sequences of three species of Hanseniaspora isolated from spontaneous wine fermentations.</title>
        <authorList>
            <person name="Sternes P.R."/>
            <person name="Lee D."/>
            <person name="Kutyna D.R."/>
            <person name="Borneman A.R."/>
        </authorList>
    </citation>
    <scope>NUCLEOTIDE SEQUENCE [LARGE SCALE GENOMIC DNA]</scope>
    <source>
        <strain evidence="3">AWRI3579</strain>
    </source>
</reference>
<evidence type="ECO:0000313" key="2">
    <source>
        <dbReference type="EMBL" id="OEJ83738.1"/>
    </source>
</evidence>
<dbReference type="InterPro" id="IPR011032">
    <property type="entry name" value="GroES-like_sf"/>
</dbReference>
<dbReference type="InParanoid" id="A0A1E5RA14"/>
<feature type="domain" description="Enoyl reductase (ER)" evidence="1">
    <location>
        <begin position="42"/>
        <end position="417"/>
    </location>
</feature>
<dbReference type="OrthoDB" id="201656at2759"/>
<dbReference type="PANTHER" id="PTHR43482">
    <property type="entry name" value="PROTEIN AST1-RELATED"/>
    <property type="match status" value="1"/>
</dbReference>
<comment type="caution">
    <text evidence="2">The sequence shown here is derived from an EMBL/GenBank/DDBJ whole genome shotgun (WGS) entry which is preliminary data.</text>
</comment>
<dbReference type="GO" id="GO:0016491">
    <property type="term" value="F:oxidoreductase activity"/>
    <property type="evidence" value="ECO:0007669"/>
    <property type="project" value="InterPro"/>
</dbReference>
<dbReference type="InterPro" id="IPR013154">
    <property type="entry name" value="ADH-like_N"/>
</dbReference>
<dbReference type="Pfam" id="PF08240">
    <property type="entry name" value="ADH_N"/>
    <property type="match status" value="1"/>
</dbReference>
<gene>
    <name evidence="2" type="ORF">AWRI3579_g3000</name>
</gene>
<organism evidence="2 3">
    <name type="scientific">Hanseniaspora osmophila</name>
    <dbReference type="NCBI Taxonomy" id="56408"/>
    <lineage>
        <taxon>Eukaryota</taxon>
        <taxon>Fungi</taxon>
        <taxon>Dikarya</taxon>
        <taxon>Ascomycota</taxon>
        <taxon>Saccharomycotina</taxon>
        <taxon>Saccharomycetes</taxon>
        <taxon>Saccharomycodales</taxon>
        <taxon>Saccharomycodaceae</taxon>
        <taxon>Hanseniaspora</taxon>
    </lineage>
</organism>
<dbReference type="EMBL" id="LPNM01000008">
    <property type="protein sequence ID" value="OEJ83738.1"/>
    <property type="molecule type" value="Genomic_DNA"/>
</dbReference>
<dbReference type="InterPro" id="IPR052585">
    <property type="entry name" value="Lipid_raft_assoc_Zn_ADH"/>
</dbReference>
<dbReference type="AlphaFoldDB" id="A0A1E5RA14"/>
<dbReference type="SMART" id="SM00829">
    <property type="entry name" value="PKS_ER"/>
    <property type="match status" value="1"/>
</dbReference>
<dbReference type="InterPro" id="IPR036291">
    <property type="entry name" value="NAD(P)-bd_dom_sf"/>
</dbReference>
<sequence>MSEQGWTDPKILEQPLELHRVARPLRPVKYVPTKSIVFYSKNSAPQFTYDIKIKMPIKATSVIVQVLYAALNPVDLKIYNGYTTNMNSFTGLGREFVGKITHLGKNVKDYQIDDVVMGTFFHPHLGKGTLQSSIELDVNKDVFFLKPEGLSLQEAAGGSYALGAAYSLLSTVKQLQNNTNDDVNILIYGGGSSVGMFALQILKYHYKIASKITIICSAYATNVIKAQFPELIDELIFINYLSFAKNKPSKTLSAMIQDQEIIEYVNTPGSTQTAVLSVPYTQGKYDLVLDFVGGYDLIENSSKIMNKNAEYITTVGDYKFNYRKDVYAFNNLQKNNLEMFGRSLWSKMSWDFQYTHFQFDPALKYNTSYYNDWKTHVHDMLEHQTVKVVVDKVYDWKDYKNALEYLGAGHAHGKVVLKVEVF</sequence>
<dbReference type="Proteomes" id="UP000095728">
    <property type="component" value="Unassembled WGS sequence"/>
</dbReference>
<evidence type="ECO:0000259" key="1">
    <source>
        <dbReference type="SMART" id="SM00829"/>
    </source>
</evidence>
<dbReference type="Pfam" id="PF13602">
    <property type="entry name" value="ADH_zinc_N_2"/>
    <property type="match status" value="1"/>
</dbReference>
<dbReference type="SUPFAM" id="SSF50129">
    <property type="entry name" value="GroES-like"/>
    <property type="match status" value="1"/>
</dbReference>
<accession>A0A1E5RA14</accession>
<dbReference type="Gene3D" id="3.40.50.720">
    <property type="entry name" value="NAD(P)-binding Rossmann-like Domain"/>
    <property type="match status" value="2"/>
</dbReference>
<dbReference type="STRING" id="56408.A0A1E5RA14"/>
<protein>
    <submittedName>
        <fullName evidence="2">Protein AST1</fullName>
    </submittedName>
</protein>
<name>A0A1E5RA14_9ASCO</name>
<keyword evidence="3" id="KW-1185">Reference proteome</keyword>